<dbReference type="InterPro" id="IPR050900">
    <property type="entry name" value="Transposase_IS3/IS150/IS904"/>
</dbReference>
<keyword evidence="2" id="KW-1185">Reference proteome</keyword>
<protein>
    <recommendedName>
        <fullName evidence="3">Transposase</fullName>
    </recommendedName>
</protein>
<evidence type="ECO:0008006" key="3">
    <source>
        <dbReference type="Google" id="ProtNLM"/>
    </source>
</evidence>
<dbReference type="PANTHER" id="PTHR46889">
    <property type="entry name" value="TRANSPOSASE INSF FOR INSERTION SEQUENCE IS3B-RELATED"/>
    <property type="match status" value="1"/>
</dbReference>
<sequence length="69" mass="7885">MRRLMKQQALEAWSQRKFKATTHSNHGLPVAPRHLNLEFQVEAPDGVCAGDITYIRTKEPLIKSGRSRL</sequence>
<reference evidence="1" key="1">
    <citation type="journal article" date="2011" name="ISME J.">
        <title>The endosymbionts of the deep-sea tubeworms Riftia pachyptila and Tevnia jerichonana share an identical physiology as revealed by proteogenomic analyses.</title>
        <authorList>
            <person name="Gardebrecht A."/>
            <person name="Markert S."/>
            <person name="Felbeck H."/>
            <person name="Thuermer A."/>
            <person name="Albrecht D."/>
            <person name="Wollherr A."/>
            <person name="Kabisch J."/>
            <person name="Lehmann R."/>
            <person name="Daniel R."/>
            <person name="Liesegang H."/>
            <person name="Hecker M."/>
            <person name="Sievert S.M."/>
            <person name="Schweder T."/>
        </authorList>
    </citation>
    <scope>NUCLEOTIDE SEQUENCE [LARGE SCALE GENOMIC DNA]</scope>
</reference>
<dbReference type="AlphaFoldDB" id="G2DEG1"/>
<proteinExistence type="predicted"/>
<accession>G2DEG1</accession>
<evidence type="ECO:0000313" key="2">
    <source>
        <dbReference type="Proteomes" id="UP000004491"/>
    </source>
</evidence>
<dbReference type="Proteomes" id="UP000004491">
    <property type="component" value="Unassembled WGS sequence"/>
</dbReference>
<gene>
    <name evidence="1" type="ORF">Rifp1Sym_ca00010</name>
</gene>
<dbReference type="PANTHER" id="PTHR46889:SF4">
    <property type="entry name" value="TRANSPOSASE INSO FOR INSERTION SEQUENCE ELEMENT IS911B-RELATED"/>
    <property type="match status" value="1"/>
</dbReference>
<comment type="caution">
    <text evidence="1">The sequence shown here is derived from an EMBL/GenBank/DDBJ whole genome shotgun (WGS) entry which is preliminary data.</text>
</comment>
<organism evidence="1 2">
    <name type="scientific">endosymbiont of Riftia pachyptila</name>
    <name type="common">vent Ph05</name>
    <dbReference type="NCBI Taxonomy" id="1048808"/>
    <lineage>
        <taxon>Bacteria</taxon>
        <taxon>Pseudomonadati</taxon>
        <taxon>Pseudomonadota</taxon>
        <taxon>Gammaproteobacteria</taxon>
        <taxon>sulfur-oxidizing symbionts</taxon>
    </lineage>
</organism>
<dbReference type="EMBL" id="AFOC01000054">
    <property type="protein sequence ID" value="EGV50979.1"/>
    <property type="molecule type" value="Genomic_DNA"/>
</dbReference>
<name>G2DEG1_9GAMM</name>
<evidence type="ECO:0000313" key="1">
    <source>
        <dbReference type="EMBL" id="EGV50979.1"/>
    </source>
</evidence>